<evidence type="ECO:0000259" key="1">
    <source>
        <dbReference type="Pfam" id="PF18545"/>
    </source>
</evidence>
<name>A0A1N7E4T0_9EURY</name>
<dbReference type="Proteomes" id="UP000186914">
    <property type="component" value="Unassembled WGS sequence"/>
</dbReference>
<feature type="domain" description="Halobacterial output" evidence="1">
    <location>
        <begin position="13"/>
        <end position="85"/>
    </location>
</feature>
<dbReference type="EMBL" id="FTNO01000005">
    <property type="protein sequence ID" value="SIR83093.1"/>
    <property type="molecule type" value="Genomic_DNA"/>
</dbReference>
<dbReference type="InterPro" id="IPR040624">
    <property type="entry name" value="HalOD1"/>
</dbReference>
<gene>
    <name evidence="2" type="ORF">SAMN05421858_4019</name>
</gene>
<dbReference type="AlphaFoldDB" id="A0A1N7E4T0"/>
<dbReference type="RefSeq" id="WP_076431931.1">
    <property type="nucleotide sequence ID" value="NZ_FTNO01000005.1"/>
</dbReference>
<protein>
    <recommendedName>
        <fullName evidence="1">Halobacterial output domain-containing protein</fullName>
    </recommendedName>
</protein>
<reference evidence="3" key="1">
    <citation type="submission" date="2017-01" db="EMBL/GenBank/DDBJ databases">
        <authorList>
            <person name="Varghese N."/>
            <person name="Submissions S."/>
        </authorList>
    </citation>
    <scope>NUCLEOTIDE SEQUENCE [LARGE SCALE GENOMIC DNA]</scope>
    <source>
        <strain evidence="3">CGMCC 1.7737</strain>
    </source>
</reference>
<organism evidence="2 3">
    <name type="scientific">Haladaptatus litoreus</name>
    <dbReference type="NCBI Taxonomy" id="553468"/>
    <lineage>
        <taxon>Archaea</taxon>
        <taxon>Methanobacteriati</taxon>
        <taxon>Methanobacteriota</taxon>
        <taxon>Stenosarchaea group</taxon>
        <taxon>Halobacteria</taxon>
        <taxon>Halobacteriales</taxon>
        <taxon>Haladaptataceae</taxon>
        <taxon>Haladaptatus</taxon>
    </lineage>
</organism>
<proteinExistence type="predicted"/>
<evidence type="ECO:0000313" key="3">
    <source>
        <dbReference type="Proteomes" id="UP000186914"/>
    </source>
</evidence>
<dbReference type="OrthoDB" id="271604at2157"/>
<accession>A0A1N7E4T0</accession>
<evidence type="ECO:0000313" key="2">
    <source>
        <dbReference type="EMBL" id="SIR83093.1"/>
    </source>
</evidence>
<sequence length="87" mass="9692">MVIRRRHDWNGGTSLSISVVQTVAEAAETDPLELDPLYQYIQPEALNTIFSPQIGSRGHNLGTISFTYMTYDVTVYADGTIEVTPEE</sequence>
<keyword evidence="3" id="KW-1185">Reference proteome</keyword>
<dbReference type="Pfam" id="PF18545">
    <property type="entry name" value="HalOD1"/>
    <property type="match status" value="1"/>
</dbReference>